<evidence type="ECO:0000313" key="2">
    <source>
        <dbReference type="EMBL" id="ARF11006.1"/>
    </source>
</evidence>
<feature type="region of interest" description="Disordered" evidence="1">
    <location>
        <begin position="330"/>
        <end position="357"/>
    </location>
</feature>
<name>A0A1V0SGZ8_9VIRU</name>
<accession>A0A1V0SGZ8</accession>
<organism evidence="2">
    <name type="scientific">Hokovirus HKV1</name>
    <dbReference type="NCBI Taxonomy" id="1977638"/>
    <lineage>
        <taxon>Viruses</taxon>
        <taxon>Varidnaviria</taxon>
        <taxon>Bamfordvirae</taxon>
        <taxon>Nucleocytoviricota</taxon>
        <taxon>Megaviricetes</taxon>
        <taxon>Imitervirales</taxon>
        <taxon>Mimiviridae</taxon>
        <taxon>Klosneuvirinae</taxon>
        <taxon>Hokovirus</taxon>
    </lineage>
</organism>
<protein>
    <submittedName>
        <fullName evidence="2">Uncharacterized protein</fullName>
    </submittedName>
</protein>
<dbReference type="EMBL" id="KY684105">
    <property type="protein sequence ID" value="ARF11006.1"/>
    <property type="molecule type" value="Genomic_DNA"/>
</dbReference>
<proteinExistence type="predicted"/>
<sequence length="357" mass="41661">MHTSRSYNLSKLNKYRKKKTNAKNVKKYNFYDKKAKYYSNILYGGAEETVYKSLNDEEFINIALANYENNYNEQDLDVQLYNIIANEYNNDNNIKTRPDLEQIIRAVTFYLQDNERNELRQQLIDMSKTGQTKEDENLFNNQLKTYEKNIIELMQSIKNSINLNDVSQDFNNSITELENKIREIQASNINTDKISADLVSTQHNIMLEMLNLLKGRRSAGDKIKQIKDRFDAITKSVDTKIEYIKNVTSTDFAAQYEAMLYVYNYLINLINSQVPDNSDFDKKQLDMIDTPGLKKVLANVYEKRDQYLESLQNPENENTLNNFFNTLEEKVQGINPETSEEPSAEPTDEPLVEPTEE</sequence>
<feature type="compositionally biased region" description="Acidic residues" evidence="1">
    <location>
        <begin position="338"/>
        <end position="357"/>
    </location>
</feature>
<gene>
    <name evidence="2" type="ORF">Hokovirus_3_279</name>
</gene>
<evidence type="ECO:0000256" key="1">
    <source>
        <dbReference type="SAM" id="MobiDB-lite"/>
    </source>
</evidence>
<reference evidence="2" key="1">
    <citation type="journal article" date="2017" name="Science">
        <title>Giant viruses with an expanded complement of translation system components.</title>
        <authorList>
            <person name="Schulz F."/>
            <person name="Yutin N."/>
            <person name="Ivanova N.N."/>
            <person name="Ortega D.R."/>
            <person name="Lee T.K."/>
            <person name="Vierheilig J."/>
            <person name="Daims H."/>
            <person name="Horn M."/>
            <person name="Wagner M."/>
            <person name="Jensen G.J."/>
            <person name="Kyrpides N.C."/>
            <person name="Koonin E.V."/>
            <person name="Woyke T."/>
        </authorList>
    </citation>
    <scope>NUCLEOTIDE SEQUENCE</scope>
    <source>
        <strain evidence="2">HKV1</strain>
    </source>
</reference>